<keyword evidence="2" id="KW-1185">Reference proteome</keyword>
<dbReference type="Proteomes" id="UP000094385">
    <property type="component" value="Unassembled WGS sequence"/>
</dbReference>
<dbReference type="EMBL" id="KV454304">
    <property type="protein sequence ID" value="ODQ69410.1"/>
    <property type="molecule type" value="Genomic_DNA"/>
</dbReference>
<organism evidence="1 2">
    <name type="scientific">Lipomyces starkeyi NRRL Y-11557</name>
    <dbReference type="NCBI Taxonomy" id="675824"/>
    <lineage>
        <taxon>Eukaryota</taxon>
        <taxon>Fungi</taxon>
        <taxon>Dikarya</taxon>
        <taxon>Ascomycota</taxon>
        <taxon>Saccharomycotina</taxon>
        <taxon>Lipomycetes</taxon>
        <taxon>Lipomycetales</taxon>
        <taxon>Lipomycetaceae</taxon>
        <taxon>Lipomyces</taxon>
    </lineage>
</organism>
<evidence type="ECO:0000313" key="2">
    <source>
        <dbReference type="Proteomes" id="UP000094385"/>
    </source>
</evidence>
<dbReference type="Pfam" id="PF14223">
    <property type="entry name" value="Retrotran_gag_2"/>
    <property type="match status" value="1"/>
</dbReference>
<sequence length="179" mass="21047">MMLTLTMFERAFDMFDYLRGRYIEKATDRPAELLSNLYSTKMSNSESLQSHLETMLLYRKQLQLGQTEFTDQMFMQGLYKSLAPKFLDYKNSLRARHLTLQEVISALTAYDDECEKYIIEWSWKLVAMGAESQVSMMTSLKDNSGLYIHEQTPQMRRRHLLKLPTRTPLLPDIRDIPTT</sequence>
<gene>
    <name evidence="1" type="ORF">LIPSTDRAFT_198882</name>
</gene>
<name>A0A1E3PVQ0_LIPST</name>
<dbReference type="AlphaFoldDB" id="A0A1E3PVQ0"/>
<proteinExistence type="predicted"/>
<reference evidence="1 2" key="1">
    <citation type="journal article" date="2016" name="Proc. Natl. Acad. Sci. U.S.A.">
        <title>Comparative genomics of biotechnologically important yeasts.</title>
        <authorList>
            <person name="Riley R."/>
            <person name="Haridas S."/>
            <person name="Wolfe K.H."/>
            <person name="Lopes M.R."/>
            <person name="Hittinger C.T."/>
            <person name="Goeker M."/>
            <person name="Salamov A.A."/>
            <person name="Wisecaver J.H."/>
            <person name="Long T.M."/>
            <person name="Calvey C.H."/>
            <person name="Aerts A.L."/>
            <person name="Barry K.W."/>
            <person name="Choi C."/>
            <person name="Clum A."/>
            <person name="Coughlan A.Y."/>
            <person name="Deshpande S."/>
            <person name="Douglass A.P."/>
            <person name="Hanson S.J."/>
            <person name="Klenk H.-P."/>
            <person name="LaButti K.M."/>
            <person name="Lapidus A."/>
            <person name="Lindquist E.A."/>
            <person name="Lipzen A.M."/>
            <person name="Meier-Kolthoff J.P."/>
            <person name="Ohm R.A."/>
            <person name="Otillar R.P."/>
            <person name="Pangilinan J.L."/>
            <person name="Peng Y."/>
            <person name="Rokas A."/>
            <person name="Rosa C.A."/>
            <person name="Scheuner C."/>
            <person name="Sibirny A.A."/>
            <person name="Slot J.C."/>
            <person name="Stielow J.B."/>
            <person name="Sun H."/>
            <person name="Kurtzman C.P."/>
            <person name="Blackwell M."/>
            <person name="Grigoriev I.V."/>
            <person name="Jeffries T.W."/>
        </authorList>
    </citation>
    <scope>NUCLEOTIDE SEQUENCE [LARGE SCALE GENOMIC DNA]</scope>
    <source>
        <strain evidence="1 2">NRRL Y-11557</strain>
    </source>
</reference>
<evidence type="ECO:0000313" key="1">
    <source>
        <dbReference type="EMBL" id="ODQ69410.1"/>
    </source>
</evidence>
<accession>A0A1E3PVQ0</accession>
<protein>
    <submittedName>
        <fullName evidence="1">Uncharacterized protein</fullName>
    </submittedName>
</protein>
<dbReference type="OrthoDB" id="685757at2759"/>